<dbReference type="InterPro" id="IPR008628">
    <property type="entry name" value="GPP34-like"/>
</dbReference>
<accession>A0A8J3DA47</accession>
<name>A0A8J3DA47_9BACT</name>
<evidence type="ECO:0000256" key="4">
    <source>
        <dbReference type="ARBA" id="ARBA00023136"/>
    </source>
</evidence>
<dbReference type="GO" id="GO:0012505">
    <property type="term" value="C:endomembrane system"/>
    <property type="evidence" value="ECO:0007669"/>
    <property type="project" value="UniProtKB-ARBA"/>
</dbReference>
<evidence type="ECO:0000313" key="6">
    <source>
        <dbReference type="Proteomes" id="UP000642829"/>
    </source>
</evidence>
<comment type="subcellular location">
    <subcellularLocation>
        <location evidence="1">Golgi apparatus membrane</location>
        <topology evidence="1">Peripheral membrane protein</topology>
        <orientation evidence="1">Cytoplasmic side</orientation>
    </subcellularLocation>
</comment>
<dbReference type="GO" id="GO:0006890">
    <property type="term" value="P:retrograde vesicle-mediated transport, Golgi to endoplasmic reticulum"/>
    <property type="evidence" value="ECO:0007669"/>
    <property type="project" value="TreeGrafter"/>
</dbReference>
<dbReference type="AlphaFoldDB" id="A0A8J3DA47"/>
<evidence type="ECO:0008006" key="7">
    <source>
        <dbReference type="Google" id="ProtNLM"/>
    </source>
</evidence>
<proteinExistence type="predicted"/>
<organism evidence="5 6">
    <name type="scientific">Cerasicoccus arenae</name>
    <dbReference type="NCBI Taxonomy" id="424488"/>
    <lineage>
        <taxon>Bacteria</taxon>
        <taxon>Pseudomonadati</taxon>
        <taxon>Verrucomicrobiota</taxon>
        <taxon>Opitutia</taxon>
        <taxon>Puniceicoccales</taxon>
        <taxon>Cerasicoccaceae</taxon>
        <taxon>Cerasicoccus</taxon>
    </lineage>
</organism>
<dbReference type="GO" id="GO:0007030">
    <property type="term" value="P:Golgi organization"/>
    <property type="evidence" value="ECO:0007669"/>
    <property type="project" value="TreeGrafter"/>
</dbReference>
<dbReference type="GO" id="GO:0070273">
    <property type="term" value="F:phosphatidylinositol-4-phosphate binding"/>
    <property type="evidence" value="ECO:0007669"/>
    <property type="project" value="InterPro"/>
</dbReference>
<keyword evidence="3" id="KW-0446">Lipid-binding</keyword>
<dbReference type="GO" id="GO:0005829">
    <property type="term" value="C:cytosol"/>
    <property type="evidence" value="ECO:0007669"/>
    <property type="project" value="TreeGrafter"/>
</dbReference>
<keyword evidence="4" id="KW-0472">Membrane</keyword>
<gene>
    <name evidence="5" type="ORF">GCM10007047_06620</name>
</gene>
<dbReference type="Gene3D" id="1.10.3630.10">
    <property type="entry name" value="yeast vps74-n-term truncation variant domain like"/>
    <property type="match status" value="1"/>
</dbReference>
<evidence type="ECO:0000256" key="1">
    <source>
        <dbReference type="ARBA" id="ARBA00004255"/>
    </source>
</evidence>
<evidence type="ECO:0000256" key="3">
    <source>
        <dbReference type="ARBA" id="ARBA00023121"/>
    </source>
</evidence>
<keyword evidence="2" id="KW-0333">Golgi apparatus</keyword>
<comment type="caution">
    <text evidence="5">The sequence shown here is derived from an EMBL/GenBank/DDBJ whole genome shotgun (WGS) entry which is preliminary data.</text>
</comment>
<sequence>MLRFAEEITLLALNDETGVMHRTVSQRAYEYAIAGALTMELAFLNQVDTDAENVTLVDAKPTGDPLLDEALSILKGLGKEPSIVTAIEALAAKAGDFEPRIFAGLVHKGILEAREKRFLWIKGERTYPMINGKEETEVRTRIRMTILAEGAIPGPRDVAIIALMEATKLYRVVFVRDELSHCRKKIHQFAQMDFIGQGIAKAIEQAAAIEDES</sequence>
<dbReference type="Pfam" id="PF05719">
    <property type="entry name" value="GPP34"/>
    <property type="match status" value="1"/>
</dbReference>
<reference evidence="5" key="1">
    <citation type="journal article" date="2014" name="Int. J. Syst. Evol. Microbiol.">
        <title>Complete genome sequence of Corynebacterium casei LMG S-19264T (=DSM 44701T), isolated from a smear-ripened cheese.</title>
        <authorList>
            <consortium name="US DOE Joint Genome Institute (JGI-PGF)"/>
            <person name="Walter F."/>
            <person name="Albersmeier A."/>
            <person name="Kalinowski J."/>
            <person name="Ruckert C."/>
        </authorList>
    </citation>
    <scope>NUCLEOTIDE SEQUENCE</scope>
    <source>
        <strain evidence="5">KCTC 12870</strain>
    </source>
</reference>
<protein>
    <recommendedName>
        <fullName evidence="7">GPP34 family phosphoprotein</fullName>
    </recommendedName>
</protein>
<dbReference type="PANTHER" id="PTHR12704:SF2">
    <property type="entry name" value="GOLGI PHOSPHOPROTEIN 3 HOMOLOG SAURON"/>
    <property type="match status" value="1"/>
</dbReference>
<evidence type="ECO:0000256" key="2">
    <source>
        <dbReference type="ARBA" id="ARBA00023034"/>
    </source>
</evidence>
<dbReference type="EMBL" id="BMXG01000003">
    <property type="protein sequence ID" value="GHB93769.1"/>
    <property type="molecule type" value="Genomic_DNA"/>
</dbReference>
<dbReference type="RefSeq" id="WP_189511844.1">
    <property type="nucleotide sequence ID" value="NZ_BMXG01000003.1"/>
</dbReference>
<dbReference type="PANTHER" id="PTHR12704">
    <property type="entry name" value="TRANS-GOLGI PROTEIN GMX33"/>
    <property type="match status" value="1"/>
</dbReference>
<reference evidence="5" key="2">
    <citation type="submission" date="2020-09" db="EMBL/GenBank/DDBJ databases">
        <authorList>
            <person name="Sun Q."/>
            <person name="Kim S."/>
        </authorList>
    </citation>
    <scope>NUCLEOTIDE SEQUENCE</scope>
    <source>
        <strain evidence="5">KCTC 12870</strain>
    </source>
</reference>
<dbReference type="InterPro" id="IPR038261">
    <property type="entry name" value="GPP34-like_sf"/>
</dbReference>
<dbReference type="GO" id="GO:0048194">
    <property type="term" value="P:Golgi vesicle budding"/>
    <property type="evidence" value="ECO:0007669"/>
    <property type="project" value="TreeGrafter"/>
</dbReference>
<evidence type="ECO:0000313" key="5">
    <source>
        <dbReference type="EMBL" id="GHB93769.1"/>
    </source>
</evidence>
<keyword evidence="6" id="KW-1185">Reference proteome</keyword>
<dbReference type="Proteomes" id="UP000642829">
    <property type="component" value="Unassembled WGS sequence"/>
</dbReference>
<dbReference type="GO" id="GO:0043001">
    <property type="term" value="P:Golgi to plasma membrane protein transport"/>
    <property type="evidence" value="ECO:0007669"/>
    <property type="project" value="TreeGrafter"/>
</dbReference>